<dbReference type="InterPro" id="IPR012336">
    <property type="entry name" value="Thioredoxin-like_fold"/>
</dbReference>
<feature type="chain" id="PRO_5026715216" evidence="3">
    <location>
        <begin position="25"/>
        <end position="277"/>
    </location>
</feature>
<keyword evidence="1 3" id="KW-0732">Signal</keyword>
<evidence type="ECO:0000313" key="5">
    <source>
        <dbReference type="EMBL" id="NGY05563.1"/>
    </source>
</evidence>
<dbReference type="InterPro" id="IPR036249">
    <property type="entry name" value="Thioredoxin-like_sf"/>
</dbReference>
<dbReference type="PANTHER" id="PTHR35891:SF2">
    <property type="entry name" value="THIOL:DISULFIDE INTERCHANGE PROTEIN DSBA"/>
    <property type="match status" value="1"/>
</dbReference>
<dbReference type="AlphaFoldDB" id="A0A6M2BTX6"/>
<dbReference type="PROSITE" id="PS51352">
    <property type="entry name" value="THIOREDOXIN_2"/>
    <property type="match status" value="1"/>
</dbReference>
<feature type="region of interest" description="Disordered" evidence="2">
    <location>
        <begin position="20"/>
        <end position="86"/>
    </location>
</feature>
<evidence type="ECO:0000256" key="3">
    <source>
        <dbReference type="SAM" id="SignalP"/>
    </source>
</evidence>
<reference evidence="5 6" key="1">
    <citation type="journal article" date="2014" name="Int. J. Syst. Evol. Microbiol.">
        <title>Solimonas terrae sp. nov., isolated from soil.</title>
        <authorList>
            <person name="Kim S.J."/>
            <person name="Moon J.Y."/>
            <person name="Weon H.Y."/>
            <person name="Ahn J.H."/>
            <person name="Chen W.M."/>
            <person name="Kwon S.W."/>
        </authorList>
    </citation>
    <scope>NUCLEOTIDE SEQUENCE [LARGE SCALE GENOMIC DNA]</scope>
    <source>
        <strain evidence="5 6">KIS83-12</strain>
    </source>
</reference>
<evidence type="ECO:0000256" key="2">
    <source>
        <dbReference type="SAM" id="MobiDB-lite"/>
    </source>
</evidence>
<dbReference type="Pfam" id="PF13462">
    <property type="entry name" value="Thioredoxin_4"/>
    <property type="match status" value="1"/>
</dbReference>
<dbReference type="SUPFAM" id="SSF52833">
    <property type="entry name" value="Thioredoxin-like"/>
    <property type="match status" value="1"/>
</dbReference>
<dbReference type="InterPro" id="IPR013766">
    <property type="entry name" value="Thioredoxin_domain"/>
</dbReference>
<dbReference type="PANTHER" id="PTHR35891">
    <property type="entry name" value="THIOL:DISULFIDE INTERCHANGE PROTEIN DSBA"/>
    <property type="match status" value="1"/>
</dbReference>
<dbReference type="CDD" id="cd03019">
    <property type="entry name" value="DsbA_DsbA"/>
    <property type="match status" value="1"/>
</dbReference>
<evidence type="ECO:0000259" key="4">
    <source>
        <dbReference type="PROSITE" id="PS51352"/>
    </source>
</evidence>
<dbReference type="RefSeq" id="WP_166257314.1">
    <property type="nucleotide sequence ID" value="NZ_JAAMOW010000006.1"/>
</dbReference>
<comment type="caution">
    <text evidence="5">The sequence shown here is derived from an EMBL/GenBank/DDBJ whole genome shotgun (WGS) entry which is preliminary data.</text>
</comment>
<sequence length="277" mass="29113">MKLRYLLAVGLLSMLGACSKSHEATPPASTPAPAEATAAPVPDTSANAPAADDAETAPAPAEAAAPAPAPAPAETSAAAKKDGSAPAGSLVAGDDYVSISGGEPFDTGAGKVEVAEVFNYVCPACAGFNPMFQEWKKKLPAYVHVVYVPADFRPDFKAYARAYYAADALGLVDKTHEAVYAAIHEEHTLPGEGMTLDPAKIAAFYAKYGADPAQFQDLMSSFTVDAQVNKAHQFMMQSQVRQTPSLVIDGKYLVKGKTREDLLKNADQLIAREHAAQ</sequence>
<accession>A0A6M2BTX6</accession>
<feature type="signal peptide" evidence="3">
    <location>
        <begin position="1"/>
        <end position="24"/>
    </location>
</feature>
<dbReference type="EMBL" id="JAAMOW010000006">
    <property type="protein sequence ID" value="NGY05563.1"/>
    <property type="molecule type" value="Genomic_DNA"/>
</dbReference>
<proteinExistence type="predicted"/>
<evidence type="ECO:0000256" key="1">
    <source>
        <dbReference type="ARBA" id="ARBA00022729"/>
    </source>
</evidence>
<gene>
    <name evidence="5" type="ORF">G7Y85_12385</name>
</gene>
<feature type="domain" description="Thioredoxin" evidence="4">
    <location>
        <begin position="65"/>
        <end position="271"/>
    </location>
</feature>
<name>A0A6M2BTX6_9GAMM</name>
<feature type="compositionally biased region" description="Low complexity" evidence="2">
    <location>
        <begin position="24"/>
        <end position="78"/>
    </location>
</feature>
<dbReference type="Gene3D" id="3.40.30.10">
    <property type="entry name" value="Glutaredoxin"/>
    <property type="match status" value="1"/>
</dbReference>
<evidence type="ECO:0000313" key="6">
    <source>
        <dbReference type="Proteomes" id="UP000472676"/>
    </source>
</evidence>
<organism evidence="5 6">
    <name type="scientific">Solimonas terrae</name>
    <dbReference type="NCBI Taxonomy" id="1396819"/>
    <lineage>
        <taxon>Bacteria</taxon>
        <taxon>Pseudomonadati</taxon>
        <taxon>Pseudomonadota</taxon>
        <taxon>Gammaproteobacteria</taxon>
        <taxon>Nevskiales</taxon>
        <taxon>Nevskiaceae</taxon>
        <taxon>Solimonas</taxon>
    </lineage>
</organism>
<protein>
    <submittedName>
        <fullName evidence="5">Thiol:disulfide interchange protein DsbA/DsbL</fullName>
    </submittedName>
</protein>
<dbReference type="InterPro" id="IPR050824">
    <property type="entry name" value="Thiol_disulfide_DsbA"/>
</dbReference>
<dbReference type="PROSITE" id="PS51257">
    <property type="entry name" value="PROKAR_LIPOPROTEIN"/>
    <property type="match status" value="1"/>
</dbReference>
<dbReference type="Proteomes" id="UP000472676">
    <property type="component" value="Unassembled WGS sequence"/>
</dbReference>
<keyword evidence="6" id="KW-1185">Reference proteome</keyword>
<dbReference type="InterPro" id="IPR023205">
    <property type="entry name" value="DsbA/DsbL"/>
</dbReference>